<organism evidence="2 3">
    <name type="scientific">Varanus komodoensis</name>
    <name type="common">Komodo dragon</name>
    <dbReference type="NCBI Taxonomy" id="61221"/>
    <lineage>
        <taxon>Eukaryota</taxon>
        <taxon>Metazoa</taxon>
        <taxon>Chordata</taxon>
        <taxon>Craniata</taxon>
        <taxon>Vertebrata</taxon>
        <taxon>Euteleostomi</taxon>
        <taxon>Lepidosauria</taxon>
        <taxon>Squamata</taxon>
        <taxon>Bifurcata</taxon>
        <taxon>Unidentata</taxon>
        <taxon>Episquamata</taxon>
        <taxon>Toxicofera</taxon>
        <taxon>Anguimorpha</taxon>
        <taxon>Paleoanguimorpha</taxon>
        <taxon>Varanoidea</taxon>
        <taxon>Varanidae</taxon>
        <taxon>Varanus</taxon>
    </lineage>
</organism>
<evidence type="ECO:0008006" key="4">
    <source>
        <dbReference type="Google" id="ProtNLM"/>
    </source>
</evidence>
<keyword evidence="3" id="KW-1185">Reference proteome</keyword>
<dbReference type="PANTHER" id="PTHR37355">
    <property type="entry name" value="PLACENTA-SPECIFIC PROTEIN 9"/>
    <property type="match status" value="1"/>
</dbReference>
<accession>A0A8D2JEJ0</accession>
<dbReference type="OMA" id="DHNTIHR"/>
<sequence length="94" mass="10254">ELILLHLSLSPSPEAATDPEVGPQGSLEQDEWCDDHSAIHRRLDAIQERMEKTVDSLDSEVTSLLNTVSETAWSVPLPPGSPQVDLLEGILTLI</sequence>
<dbReference type="Pfam" id="PF15205">
    <property type="entry name" value="PLAC9"/>
    <property type="match status" value="1"/>
</dbReference>
<dbReference type="PANTHER" id="PTHR37355:SF1">
    <property type="entry name" value="PLACENTA-SPECIFIC PROTEIN 9"/>
    <property type="match status" value="1"/>
</dbReference>
<dbReference type="Ensembl" id="ENSVKKT00000012164.1">
    <property type="protein sequence ID" value="ENSVKKP00000011882.1"/>
    <property type="gene ID" value="ENSVKKG00000008263.1"/>
</dbReference>
<name>A0A8D2JEJ0_VARKO</name>
<evidence type="ECO:0000256" key="1">
    <source>
        <dbReference type="SAM" id="MobiDB-lite"/>
    </source>
</evidence>
<reference evidence="2" key="2">
    <citation type="submission" date="2025-09" db="UniProtKB">
        <authorList>
            <consortium name="Ensembl"/>
        </authorList>
    </citation>
    <scope>IDENTIFICATION</scope>
</reference>
<dbReference type="Proteomes" id="UP000694545">
    <property type="component" value="Unplaced"/>
</dbReference>
<evidence type="ECO:0000313" key="2">
    <source>
        <dbReference type="Ensembl" id="ENSVKKP00000011882.1"/>
    </source>
</evidence>
<protein>
    <recommendedName>
        <fullName evidence="4">Placenta-specific protein 9</fullName>
    </recommendedName>
</protein>
<reference evidence="2" key="1">
    <citation type="submission" date="2025-08" db="UniProtKB">
        <authorList>
            <consortium name="Ensembl"/>
        </authorList>
    </citation>
    <scope>IDENTIFICATION</scope>
</reference>
<evidence type="ECO:0000313" key="3">
    <source>
        <dbReference type="Proteomes" id="UP000694545"/>
    </source>
</evidence>
<dbReference type="InterPro" id="IPR027941">
    <property type="entry name" value="PLAC9"/>
</dbReference>
<dbReference type="AlphaFoldDB" id="A0A8D2JEJ0"/>
<feature type="region of interest" description="Disordered" evidence="1">
    <location>
        <begin position="7"/>
        <end position="30"/>
    </location>
</feature>
<proteinExistence type="predicted"/>